<feature type="signal peptide" evidence="1">
    <location>
        <begin position="1"/>
        <end position="29"/>
    </location>
</feature>
<evidence type="ECO:0000313" key="4">
    <source>
        <dbReference type="Proteomes" id="UP000287651"/>
    </source>
</evidence>
<keyword evidence="1" id="KW-0732">Signal</keyword>
<sequence length="193" mass="21336">MLLGVEGCLIDLLKTMLLLLLVFSKGEEAFTTITWYNPLYANMPLDVANDFSFLVEQILVGQLVVPYKQLVMIMMLRLTNMVCETCGFSTASQPKWGHLKDLHAAIKLCEPALVAAHIYSSGFVDTRKSIPQNVSICSAFLANIDERKTVTVQIFGGSYSLPPWSVSILPDCKHVVFNTAKVGFPDPGSKMFV</sequence>
<dbReference type="InterPro" id="IPR041392">
    <property type="entry name" value="GHD"/>
</dbReference>
<accession>A0A427B2L5</accession>
<dbReference type="Proteomes" id="UP000287651">
    <property type="component" value="Unassembled WGS sequence"/>
</dbReference>
<feature type="domain" description="Beta-galactosidase beta-sandwich" evidence="2">
    <location>
        <begin position="133"/>
        <end position="182"/>
    </location>
</feature>
<evidence type="ECO:0000313" key="3">
    <source>
        <dbReference type="EMBL" id="RRT82714.1"/>
    </source>
</evidence>
<name>A0A427B2L5_ENSVE</name>
<dbReference type="GO" id="GO:0004553">
    <property type="term" value="F:hydrolase activity, hydrolyzing O-glycosyl compounds"/>
    <property type="evidence" value="ECO:0007669"/>
    <property type="project" value="InterPro"/>
</dbReference>
<reference evidence="3 4" key="1">
    <citation type="journal article" date="2014" name="Agronomy (Basel)">
        <title>A Draft Genome Sequence for Ensete ventricosum, the Drought-Tolerant Tree Against Hunger.</title>
        <authorList>
            <person name="Harrison J."/>
            <person name="Moore K.A."/>
            <person name="Paszkiewicz K."/>
            <person name="Jones T."/>
            <person name="Grant M."/>
            <person name="Ambacheew D."/>
            <person name="Muzemil S."/>
            <person name="Studholme D.J."/>
        </authorList>
    </citation>
    <scope>NUCLEOTIDE SEQUENCE [LARGE SCALE GENOMIC DNA]</scope>
</reference>
<dbReference type="InterPro" id="IPR001944">
    <property type="entry name" value="Glycoside_Hdrlase_35"/>
</dbReference>
<dbReference type="EMBL" id="AMZH03000640">
    <property type="protein sequence ID" value="RRT82714.1"/>
    <property type="molecule type" value="Genomic_DNA"/>
</dbReference>
<organism evidence="3 4">
    <name type="scientific">Ensete ventricosum</name>
    <name type="common">Abyssinian banana</name>
    <name type="synonym">Musa ensete</name>
    <dbReference type="NCBI Taxonomy" id="4639"/>
    <lineage>
        <taxon>Eukaryota</taxon>
        <taxon>Viridiplantae</taxon>
        <taxon>Streptophyta</taxon>
        <taxon>Embryophyta</taxon>
        <taxon>Tracheophyta</taxon>
        <taxon>Spermatophyta</taxon>
        <taxon>Magnoliopsida</taxon>
        <taxon>Liliopsida</taxon>
        <taxon>Zingiberales</taxon>
        <taxon>Musaceae</taxon>
        <taxon>Ensete</taxon>
    </lineage>
</organism>
<dbReference type="Pfam" id="PF17834">
    <property type="entry name" value="GHD"/>
    <property type="match status" value="1"/>
</dbReference>
<feature type="chain" id="PRO_5019316219" description="Beta-galactosidase beta-sandwich domain-containing protein" evidence="1">
    <location>
        <begin position="30"/>
        <end position="193"/>
    </location>
</feature>
<dbReference type="GO" id="GO:0005975">
    <property type="term" value="P:carbohydrate metabolic process"/>
    <property type="evidence" value="ECO:0007669"/>
    <property type="project" value="InterPro"/>
</dbReference>
<protein>
    <recommendedName>
        <fullName evidence="2">Beta-galactosidase beta-sandwich domain-containing protein</fullName>
    </recommendedName>
</protein>
<gene>
    <name evidence="3" type="ORF">B296_00004590</name>
</gene>
<comment type="caution">
    <text evidence="3">The sequence shown here is derived from an EMBL/GenBank/DDBJ whole genome shotgun (WGS) entry which is preliminary data.</text>
</comment>
<dbReference type="PANTHER" id="PTHR23421">
    <property type="entry name" value="BETA-GALACTOSIDASE RELATED"/>
    <property type="match status" value="1"/>
</dbReference>
<proteinExistence type="predicted"/>
<evidence type="ECO:0000256" key="1">
    <source>
        <dbReference type="SAM" id="SignalP"/>
    </source>
</evidence>
<dbReference type="AlphaFoldDB" id="A0A427B2L5"/>
<evidence type="ECO:0000259" key="2">
    <source>
        <dbReference type="Pfam" id="PF17834"/>
    </source>
</evidence>